<organism evidence="1">
    <name type="scientific">Amphimedon queenslandica</name>
    <name type="common">Sponge</name>
    <dbReference type="NCBI Taxonomy" id="400682"/>
    <lineage>
        <taxon>Eukaryota</taxon>
        <taxon>Metazoa</taxon>
        <taxon>Porifera</taxon>
        <taxon>Demospongiae</taxon>
        <taxon>Heteroscleromorpha</taxon>
        <taxon>Haplosclerida</taxon>
        <taxon>Niphatidae</taxon>
        <taxon>Amphimedon</taxon>
    </lineage>
</organism>
<evidence type="ECO:0000313" key="1">
    <source>
        <dbReference type="EnsemblMetazoa" id="Aqu2.1.12910_001"/>
    </source>
</evidence>
<name>A0A1X7TE74_AMPQE</name>
<dbReference type="AlphaFoldDB" id="A0A1X7TE74"/>
<accession>A0A1X7TE74</accession>
<proteinExistence type="predicted"/>
<sequence>MTVGRLKSLRNDLSNLDVNEPQLPRRCKVTRRYDNGLSEGDHHDNLIGKKKADSLDSKEDINEFVTFSDD</sequence>
<dbReference type="InParanoid" id="A0A1X7TE74"/>
<dbReference type="EnsemblMetazoa" id="Aqu2.1.12910_001">
    <property type="protein sequence ID" value="Aqu2.1.12910_001"/>
    <property type="gene ID" value="Aqu2.1.12910"/>
</dbReference>
<protein>
    <submittedName>
        <fullName evidence="1">Uncharacterized protein</fullName>
    </submittedName>
</protein>
<reference evidence="1" key="1">
    <citation type="submission" date="2017-05" db="UniProtKB">
        <authorList>
            <consortium name="EnsemblMetazoa"/>
        </authorList>
    </citation>
    <scope>IDENTIFICATION</scope>
</reference>